<dbReference type="GO" id="GO:0012505">
    <property type="term" value="C:endomembrane system"/>
    <property type="evidence" value="ECO:0007669"/>
    <property type="project" value="UniProtKB-ARBA"/>
</dbReference>
<sequence>MFGQSGNPPHERIDEADASSPPNERGVIAESLDASSLSWSTRVQGFAACFVIGLFISILATVMFSITLNLFTFGVLYTLGNVVAICSTLFLMGPVNQVKRMFNSTRWIASSVMLLCLVLTLVSAFVLKKRAMTIMFCIFQFLAMTWYALSYIPYARDAIKRFVDSVIG</sequence>
<evidence type="ECO:0000256" key="3">
    <source>
        <dbReference type="ARBA" id="ARBA00022448"/>
    </source>
</evidence>
<evidence type="ECO:0000256" key="6">
    <source>
        <dbReference type="ARBA" id="ARBA00022989"/>
    </source>
</evidence>
<dbReference type="EMBL" id="VCGU01000459">
    <property type="protein sequence ID" value="TRY61664.1"/>
    <property type="molecule type" value="Genomic_DNA"/>
</dbReference>
<feature type="region of interest" description="Disordered" evidence="10">
    <location>
        <begin position="1"/>
        <end position="25"/>
    </location>
</feature>
<dbReference type="Proteomes" id="UP000318571">
    <property type="component" value="Chromosome 8"/>
</dbReference>
<dbReference type="OMA" id="RLQCFLG"/>
<dbReference type="GO" id="GO:0016192">
    <property type="term" value="P:vesicle-mediated transport"/>
    <property type="evidence" value="ECO:0007669"/>
    <property type="project" value="InterPro"/>
</dbReference>
<comment type="caution">
    <text evidence="11">The sequence shown here is derived from an EMBL/GenBank/DDBJ whole genome shotgun (WGS) entry which is preliminary data.</text>
</comment>
<keyword evidence="12" id="KW-1185">Reference proteome</keyword>
<dbReference type="STRING" id="6832.A0A553N895"/>
<keyword evidence="3 9" id="KW-0813">Transport</keyword>
<dbReference type="AlphaFoldDB" id="A0A553N895"/>
<feature type="transmembrane region" description="Helical" evidence="9">
    <location>
        <begin position="45"/>
        <end position="68"/>
    </location>
</feature>
<evidence type="ECO:0000256" key="8">
    <source>
        <dbReference type="ARBA" id="ARBA00025800"/>
    </source>
</evidence>
<evidence type="ECO:0000256" key="10">
    <source>
        <dbReference type="SAM" id="MobiDB-lite"/>
    </source>
</evidence>
<dbReference type="InterPro" id="IPR011691">
    <property type="entry name" value="Vesicle_transpt_SFT2"/>
</dbReference>
<gene>
    <name evidence="11" type="ORF">TCAL_04396</name>
</gene>
<organism evidence="11 12">
    <name type="scientific">Tigriopus californicus</name>
    <name type="common">Marine copepod</name>
    <dbReference type="NCBI Taxonomy" id="6832"/>
    <lineage>
        <taxon>Eukaryota</taxon>
        <taxon>Metazoa</taxon>
        <taxon>Ecdysozoa</taxon>
        <taxon>Arthropoda</taxon>
        <taxon>Crustacea</taxon>
        <taxon>Multicrustacea</taxon>
        <taxon>Hexanauplia</taxon>
        <taxon>Copepoda</taxon>
        <taxon>Harpacticoida</taxon>
        <taxon>Harpacticidae</taxon>
        <taxon>Tigriopus</taxon>
    </lineage>
</organism>
<comment type="subcellular location">
    <subcellularLocation>
        <location evidence="2 9">Membrane</location>
        <topology evidence="2 9">Multi-pass membrane protein</topology>
    </subcellularLocation>
</comment>
<evidence type="ECO:0000313" key="11">
    <source>
        <dbReference type="EMBL" id="TRY61664.1"/>
    </source>
</evidence>
<feature type="transmembrane region" description="Helical" evidence="9">
    <location>
        <begin position="74"/>
        <end position="95"/>
    </location>
</feature>
<evidence type="ECO:0000256" key="5">
    <source>
        <dbReference type="ARBA" id="ARBA00022927"/>
    </source>
</evidence>
<feature type="transmembrane region" description="Helical" evidence="9">
    <location>
        <begin position="107"/>
        <end position="127"/>
    </location>
</feature>
<feature type="transmembrane region" description="Helical" evidence="9">
    <location>
        <begin position="133"/>
        <end position="152"/>
    </location>
</feature>
<dbReference type="GO" id="GO:0015031">
    <property type="term" value="P:protein transport"/>
    <property type="evidence" value="ECO:0007669"/>
    <property type="project" value="UniProtKB-KW"/>
</dbReference>
<dbReference type="PANTHER" id="PTHR23137:SF6">
    <property type="entry name" value="VESICLE TRANSPORT PROTEIN"/>
    <property type="match status" value="1"/>
</dbReference>
<evidence type="ECO:0000256" key="9">
    <source>
        <dbReference type="RuleBase" id="RU363111"/>
    </source>
</evidence>
<dbReference type="InterPro" id="IPR007305">
    <property type="entry name" value="Vesicle_transpt_Got1/SFT2"/>
</dbReference>
<comment type="function">
    <text evidence="1 9">May be involved in fusion of retrograde transport vesicles derived from an endocytic compartment with the Golgi complex.</text>
</comment>
<protein>
    <recommendedName>
        <fullName evidence="9">Vesicle transport protein</fullName>
    </recommendedName>
</protein>
<evidence type="ECO:0000256" key="2">
    <source>
        <dbReference type="ARBA" id="ARBA00004141"/>
    </source>
</evidence>
<comment type="similarity">
    <text evidence="8 9">Belongs to the SFT2 family.</text>
</comment>
<reference evidence="11 12" key="1">
    <citation type="journal article" date="2018" name="Nat. Ecol. Evol.">
        <title>Genomic signatures of mitonuclear coevolution across populations of Tigriopus californicus.</title>
        <authorList>
            <person name="Barreto F.S."/>
            <person name="Watson E.T."/>
            <person name="Lima T.G."/>
            <person name="Willett C.S."/>
            <person name="Edmands S."/>
            <person name="Li W."/>
            <person name="Burton R.S."/>
        </authorList>
    </citation>
    <scope>NUCLEOTIDE SEQUENCE [LARGE SCALE GENOMIC DNA]</scope>
    <source>
        <strain evidence="11 12">San Diego</strain>
    </source>
</reference>
<evidence type="ECO:0000256" key="7">
    <source>
        <dbReference type="ARBA" id="ARBA00023136"/>
    </source>
</evidence>
<dbReference type="SUPFAM" id="SSF103473">
    <property type="entry name" value="MFS general substrate transporter"/>
    <property type="match status" value="1"/>
</dbReference>
<evidence type="ECO:0000256" key="1">
    <source>
        <dbReference type="ARBA" id="ARBA00003566"/>
    </source>
</evidence>
<dbReference type="GO" id="GO:0005737">
    <property type="term" value="C:cytoplasm"/>
    <property type="evidence" value="ECO:0007669"/>
    <property type="project" value="UniProtKB-ARBA"/>
</dbReference>
<keyword evidence="6 9" id="KW-1133">Transmembrane helix</keyword>
<keyword evidence="5 9" id="KW-0653">Protein transport</keyword>
<dbReference type="InterPro" id="IPR036259">
    <property type="entry name" value="MFS_trans_sf"/>
</dbReference>
<evidence type="ECO:0000313" key="12">
    <source>
        <dbReference type="Proteomes" id="UP000318571"/>
    </source>
</evidence>
<dbReference type="PANTHER" id="PTHR23137">
    <property type="entry name" value="VESICLE TRANSPORT PROTEIN-RELATED"/>
    <property type="match status" value="1"/>
</dbReference>
<keyword evidence="4 9" id="KW-0812">Transmembrane</keyword>
<evidence type="ECO:0000256" key="4">
    <source>
        <dbReference type="ARBA" id="ARBA00022692"/>
    </source>
</evidence>
<accession>A0A553N895</accession>
<name>A0A553N895_TIGCA</name>
<dbReference type="Pfam" id="PF04178">
    <property type="entry name" value="Got1"/>
    <property type="match status" value="1"/>
</dbReference>
<keyword evidence="7 9" id="KW-0472">Membrane</keyword>
<dbReference type="GO" id="GO:0016020">
    <property type="term" value="C:membrane"/>
    <property type="evidence" value="ECO:0007669"/>
    <property type="project" value="UniProtKB-SubCell"/>
</dbReference>
<proteinExistence type="inferred from homology"/>